<feature type="transmembrane region" description="Helical" evidence="6">
    <location>
        <begin position="462"/>
        <end position="478"/>
    </location>
</feature>
<evidence type="ECO:0000256" key="1">
    <source>
        <dbReference type="ARBA" id="ARBA00004141"/>
    </source>
</evidence>
<keyword evidence="5 6" id="KW-0472">Membrane</keyword>
<evidence type="ECO:0000256" key="6">
    <source>
        <dbReference type="SAM" id="Phobius"/>
    </source>
</evidence>
<dbReference type="GO" id="GO:0015205">
    <property type="term" value="F:nucleobase transmembrane transporter activity"/>
    <property type="evidence" value="ECO:0007669"/>
    <property type="project" value="TreeGrafter"/>
</dbReference>
<feature type="transmembrane region" description="Helical" evidence="6">
    <location>
        <begin position="353"/>
        <end position="373"/>
    </location>
</feature>
<evidence type="ECO:0000256" key="3">
    <source>
        <dbReference type="ARBA" id="ARBA00022692"/>
    </source>
</evidence>
<keyword evidence="4 6" id="KW-1133">Transmembrane helix</keyword>
<feature type="transmembrane region" description="Helical" evidence="6">
    <location>
        <begin position="196"/>
        <end position="214"/>
    </location>
</feature>
<feature type="transmembrane region" description="Helical" evidence="6">
    <location>
        <begin position="234"/>
        <end position="256"/>
    </location>
</feature>
<feature type="transmembrane region" description="Helical" evidence="6">
    <location>
        <begin position="74"/>
        <end position="97"/>
    </location>
</feature>
<dbReference type="GO" id="GO:0005886">
    <property type="term" value="C:plasma membrane"/>
    <property type="evidence" value="ECO:0007669"/>
    <property type="project" value="TreeGrafter"/>
</dbReference>
<accession>A0A4Q1R567</accession>
<reference evidence="7 8" key="1">
    <citation type="submission" date="2019-01" db="EMBL/GenBank/DDBJ databases">
        <title>Draft genome sequences of the type strain Streptomyces sioyaensis DSM 40032 and its novel strain, TM32, a thermotolerant antibiotics-producing actinobacterium.</title>
        <authorList>
            <person name="Nakaew N."/>
            <person name="Lumyong S."/>
            <person name="Sloan W.T."/>
            <person name="Sungthong R."/>
        </authorList>
    </citation>
    <scope>NUCLEOTIDE SEQUENCE [LARGE SCALE GENOMIC DNA]</scope>
    <source>
        <strain evidence="7 8">DSM 40032</strain>
    </source>
</reference>
<dbReference type="InterPro" id="IPR001248">
    <property type="entry name" value="Pur-cyt_permease"/>
</dbReference>
<feature type="transmembrane region" description="Helical" evidence="6">
    <location>
        <begin position="277"/>
        <end position="299"/>
    </location>
</feature>
<feature type="transmembrane region" description="Helical" evidence="6">
    <location>
        <begin position="385"/>
        <end position="407"/>
    </location>
</feature>
<dbReference type="Pfam" id="PF02133">
    <property type="entry name" value="Transp_cyt_pur"/>
    <property type="match status" value="1"/>
</dbReference>
<comment type="caution">
    <text evidence="7">The sequence shown here is derived from an EMBL/GenBank/DDBJ whole genome shotgun (WGS) entry which is preliminary data.</text>
</comment>
<name>A0A4Q1R567_9ACTN</name>
<gene>
    <name evidence="7" type="ORF">EST54_10785</name>
</gene>
<feature type="transmembrane region" description="Helical" evidence="6">
    <location>
        <begin position="319"/>
        <end position="341"/>
    </location>
</feature>
<protein>
    <submittedName>
        <fullName evidence="7">NCS1 family nucleobase:cation symporter-1</fullName>
    </submittedName>
</protein>
<comment type="similarity">
    <text evidence="2">Belongs to the purine-cytosine permease (2.A.39) family.</text>
</comment>
<dbReference type="EMBL" id="SDIF01000022">
    <property type="protein sequence ID" value="RXS67809.1"/>
    <property type="molecule type" value="Genomic_DNA"/>
</dbReference>
<evidence type="ECO:0000313" key="7">
    <source>
        <dbReference type="EMBL" id="RXS67809.1"/>
    </source>
</evidence>
<comment type="subcellular location">
    <subcellularLocation>
        <location evidence="1">Membrane</location>
        <topology evidence="1">Multi-pass membrane protein</topology>
    </subcellularLocation>
</comment>
<dbReference type="Gene3D" id="1.10.4160.10">
    <property type="entry name" value="Hydantoin permease"/>
    <property type="match status" value="1"/>
</dbReference>
<dbReference type="GeneID" id="95778474"/>
<sequence>MKSGREPDQPDHAALAAADPTGRLYNEDLAPAPPDRRSWNAYSLLALWMSDAHNIGNYTFAAGLFAIGMAPYQIAIGILGGALIIFLGCTLSGFIGHKTGGPYPVVQRLSWGVFGANIPALIRAIVAIAWYGIQTYLASVAVSVLLLRLAPGLTTMTQHSFLGLDSLSWACFLFLWLLQLVVLTKGMEVVRRFQDWAGPAIWAIMIVLAVWLIIQAHGHVAFFTGVQHLSVGEQVYRTFAAVGLTVSVLATLMLNFSDFARFAPSRKAIVVGNFWGLPINWTAFAVTSAVVSAATVAVYGKAILEPAQLLGMVSSTPLLIVGVIMFIIATIGVNIVANFVSPSYDLANVWPKMITFRRGGIITAVVSVAALPWKLYSSPAVIDGFLGTLGAFLGPLFGIMMTDFYVVKRQLVSVSDLYSPDPGGTYHYRRGVNLRALAAFLPSALVAAVIALVPVFGRIAPFSWFVGVAAAAVLYYALSRHHENRRRRPTSARRAH</sequence>
<feature type="transmembrane region" description="Helical" evidence="6">
    <location>
        <begin position="436"/>
        <end position="456"/>
    </location>
</feature>
<evidence type="ECO:0000256" key="2">
    <source>
        <dbReference type="ARBA" id="ARBA00008974"/>
    </source>
</evidence>
<proteinExistence type="inferred from homology"/>
<dbReference type="RefSeq" id="WP_129247386.1">
    <property type="nucleotide sequence ID" value="NZ_JABZEL010000001.1"/>
</dbReference>
<evidence type="ECO:0000256" key="5">
    <source>
        <dbReference type="ARBA" id="ARBA00023136"/>
    </source>
</evidence>
<evidence type="ECO:0000313" key="8">
    <source>
        <dbReference type="Proteomes" id="UP000289482"/>
    </source>
</evidence>
<dbReference type="CDD" id="cd11555">
    <property type="entry name" value="SLC-NCS1sbd_u1"/>
    <property type="match status" value="1"/>
</dbReference>
<feature type="transmembrane region" description="Helical" evidence="6">
    <location>
        <begin position="109"/>
        <end position="131"/>
    </location>
</feature>
<keyword evidence="8" id="KW-1185">Reference proteome</keyword>
<feature type="transmembrane region" description="Helical" evidence="6">
    <location>
        <begin position="166"/>
        <end position="184"/>
    </location>
</feature>
<dbReference type="InterPro" id="IPR045225">
    <property type="entry name" value="Uracil/uridine/allantoin_perm"/>
</dbReference>
<dbReference type="AlphaFoldDB" id="A0A4Q1R567"/>
<keyword evidence="3 6" id="KW-0812">Transmembrane</keyword>
<organism evidence="7 8">
    <name type="scientific">Streptomyces sioyaensis</name>
    <dbReference type="NCBI Taxonomy" id="67364"/>
    <lineage>
        <taxon>Bacteria</taxon>
        <taxon>Bacillati</taxon>
        <taxon>Actinomycetota</taxon>
        <taxon>Actinomycetes</taxon>
        <taxon>Kitasatosporales</taxon>
        <taxon>Streptomycetaceae</taxon>
        <taxon>Streptomyces</taxon>
    </lineage>
</organism>
<dbReference type="PANTHER" id="PTHR30618">
    <property type="entry name" value="NCS1 FAMILY PURINE/PYRIMIDINE TRANSPORTER"/>
    <property type="match status" value="1"/>
</dbReference>
<dbReference type="PANTHER" id="PTHR30618:SF6">
    <property type="entry name" value="NCS1 FAMILY NUCLEOBASE:CATION SYMPORTER-1"/>
    <property type="match status" value="1"/>
</dbReference>
<dbReference type="Proteomes" id="UP000289482">
    <property type="component" value="Unassembled WGS sequence"/>
</dbReference>
<evidence type="ECO:0000256" key="4">
    <source>
        <dbReference type="ARBA" id="ARBA00022989"/>
    </source>
</evidence>